<gene>
    <name evidence="1" type="ORF">KR76_26005</name>
</gene>
<dbReference type="Proteomes" id="UP000030300">
    <property type="component" value="Chromosome"/>
</dbReference>
<name>A0A0C5XDB0_NOCSI</name>
<evidence type="ECO:0000313" key="2">
    <source>
        <dbReference type="Proteomes" id="UP000030300"/>
    </source>
</evidence>
<accession>A0A0C5XDB0</accession>
<reference evidence="1 2" key="1">
    <citation type="journal article" date="2015" name="Genome Announc.">
        <title>Complete Genome Sequence of Steroid-Transforming Nocardioides simplex VKM Ac-2033D.</title>
        <authorList>
            <person name="Shtratnikova V.Y."/>
            <person name="Schelkunov M.I."/>
            <person name="Pekov Y.A."/>
            <person name="Fokina V.V."/>
            <person name="Logacheva M.D."/>
            <person name="Sokolov S.L."/>
            <person name="Bragin E.Y."/>
            <person name="Ashapkin V.V."/>
            <person name="Donova M.V."/>
        </authorList>
    </citation>
    <scope>NUCLEOTIDE SEQUENCE [LARGE SCALE GENOMIC DNA]</scope>
    <source>
        <strain evidence="1 2">VKM Ac-2033D</strain>
    </source>
</reference>
<dbReference type="AlphaFoldDB" id="A0A0C5XDB0"/>
<dbReference type="OrthoDB" id="5065240at2"/>
<proteinExistence type="predicted"/>
<dbReference type="KEGG" id="psim:KR76_26005"/>
<dbReference type="HOGENOM" id="CLU_1029807_0_0_11"/>
<dbReference type="GeneID" id="96612201"/>
<evidence type="ECO:0000313" key="1">
    <source>
        <dbReference type="EMBL" id="AJR18819.1"/>
    </source>
</evidence>
<keyword evidence="2" id="KW-1185">Reference proteome</keyword>
<protein>
    <submittedName>
        <fullName evidence="1">Putative membrane protein</fullName>
    </submittedName>
</protein>
<dbReference type="EMBL" id="CP009896">
    <property type="protein sequence ID" value="AJR18819.1"/>
    <property type="molecule type" value="Genomic_DNA"/>
</dbReference>
<sequence length="220" mass="23761">MTLSPQRPPRRPSLVRSVVPVLLFSLLCGVVGPIFLIMGLSVDGSEPGTGWLLPTGIAITALDVLIGLFLGLGRYGGEVRRYRLRQHGRPATGRVLSFEQTNVRINEQPVVRLRMRIEGDDVTPYEVQASLPIPEIRIPLLYGGALPLLLDRETDEWEIDWTAAPAAAPAAGPTAAPAGGAVPMGPSAADRLAELDSLLARDLVSRDEYDETRARILGEL</sequence>
<organism evidence="1 2">
    <name type="scientific">Nocardioides simplex</name>
    <name type="common">Arthrobacter simplex</name>
    <dbReference type="NCBI Taxonomy" id="2045"/>
    <lineage>
        <taxon>Bacteria</taxon>
        <taxon>Bacillati</taxon>
        <taxon>Actinomycetota</taxon>
        <taxon>Actinomycetes</taxon>
        <taxon>Propionibacteriales</taxon>
        <taxon>Nocardioidaceae</taxon>
        <taxon>Pimelobacter</taxon>
    </lineage>
</organism>
<dbReference type="RefSeq" id="WP_052139132.1">
    <property type="nucleotide sequence ID" value="NZ_BJMC01000021.1"/>
</dbReference>